<dbReference type="AlphaFoldDB" id="A0AB34JAS9"/>
<evidence type="ECO:0000313" key="3">
    <source>
        <dbReference type="EMBL" id="KAL1515649.1"/>
    </source>
</evidence>
<feature type="region of interest" description="Disordered" evidence="1">
    <location>
        <begin position="245"/>
        <end position="280"/>
    </location>
</feature>
<feature type="region of interest" description="Disordered" evidence="1">
    <location>
        <begin position="1"/>
        <end position="23"/>
    </location>
</feature>
<dbReference type="EMBL" id="JBGBPQ010000011">
    <property type="protein sequence ID" value="KAL1515649.1"/>
    <property type="molecule type" value="Genomic_DNA"/>
</dbReference>
<feature type="compositionally biased region" description="Acidic residues" evidence="1">
    <location>
        <begin position="164"/>
        <end position="187"/>
    </location>
</feature>
<dbReference type="SUPFAM" id="SSF46565">
    <property type="entry name" value="Chaperone J-domain"/>
    <property type="match status" value="1"/>
</dbReference>
<dbReference type="Gene3D" id="1.10.287.110">
    <property type="entry name" value="DnaJ domain"/>
    <property type="match status" value="1"/>
</dbReference>
<evidence type="ECO:0000313" key="4">
    <source>
        <dbReference type="Proteomes" id="UP001515480"/>
    </source>
</evidence>
<organism evidence="3 4">
    <name type="scientific">Prymnesium parvum</name>
    <name type="common">Toxic golden alga</name>
    <dbReference type="NCBI Taxonomy" id="97485"/>
    <lineage>
        <taxon>Eukaryota</taxon>
        <taxon>Haptista</taxon>
        <taxon>Haptophyta</taxon>
        <taxon>Prymnesiophyceae</taxon>
        <taxon>Prymnesiales</taxon>
        <taxon>Prymnesiaceae</taxon>
        <taxon>Prymnesium</taxon>
    </lineage>
</organism>
<accession>A0AB34JAS9</accession>
<protein>
    <recommendedName>
        <fullName evidence="2">J domain-containing protein</fullName>
    </recommendedName>
</protein>
<gene>
    <name evidence="3" type="ORF">AB1Y20_002267</name>
</gene>
<evidence type="ECO:0000256" key="1">
    <source>
        <dbReference type="SAM" id="MobiDB-lite"/>
    </source>
</evidence>
<evidence type="ECO:0000259" key="2">
    <source>
        <dbReference type="PROSITE" id="PS50076"/>
    </source>
</evidence>
<feature type="region of interest" description="Disordered" evidence="1">
    <location>
        <begin position="159"/>
        <end position="217"/>
    </location>
</feature>
<feature type="compositionally biased region" description="Low complexity" evidence="1">
    <location>
        <begin position="246"/>
        <end position="258"/>
    </location>
</feature>
<reference evidence="3 4" key="1">
    <citation type="journal article" date="2024" name="Science">
        <title>Giant polyketide synthase enzymes in the biosynthesis of giant marine polyether toxins.</title>
        <authorList>
            <person name="Fallon T.R."/>
            <person name="Shende V.V."/>
            <person name="Wierzbicki I.H."/>
            <person name="Pendleton A.L."/>
            <person name="Watervoot N.F."/>
            <person name="Auber R.P."/>
            <person name="Gonzalez D.J."/>
            <person name="Wisecaver J.H."/>
            <person name="Moore B.S."/>
        </authorList>
    </citation>
    <scope>NUCLEOTIDE SEQUENCE [LARGE SCALE GENOMIC DNA]</scope>
    <source>
        <strain evidence="3 4">12B1</strain>
    </source>
</reference>
<comment type="caution">
    <text evidence="3">The sequence shown here is derived from an EMBL/GenBank/DDBJ whole genome shotgun (WGS) entry which is preliminary data.</text>
</comment>
<keyword evidence="4" id="KW-1185">Reference proteome</keyword>
<proteinExistence type="predicted"/>
<dbReference type="Proteomes" id="UP001515480">
    <property type="component" value="Unassembled WGS sequence"/>
</dbReference>
<dbReference type="PROSITE" id="PS50076">
    <property type="entry name" value="DNAJ_2"/>
    <property type="match status" value="1"/>
</dbReference>
<sequence length="358" mass="39940">MMLTEAREARGEGVEGEEGEEGEAEPWYWAAWEKTIEEFNLEQTLKVRLEGERVNGGEAAVRASFHKHAWPAYPLEPDSYADEAAYDAAVLAFRRICLAYTILKDPERRRIYVTCGFERLRQSEAHQQESVFEADPLEVYDAFFEGEDEADREYLLLNGADAPSDSDDLEEAEVGVLTEDDDDDDAPPETLSSKRPVDGNGERIGSPPRPPATLAASAVRVNASEATANVDIWKAFPTLVEANVGSSSSSAHASPRPAARSEESISLARNPSRSQVAAPWRGRQGKLKTCGGNAHMTKFAQRHRLQTRAFRRVIGFSRRIFGFRRVSAAISCFFRRTSRQLRGRGKHQHIAFGARRNQ</sequence>
<feature type="compositionally biased region" description="Basic and acidic residues" evidence="1">
    <location>
        <begin position="1"/>
        <end position="13"/>
    </location>
</feature>
<dbReference type="InterPro" id="IPR001623">
    <property type="entry name" value="DnaJ_domain"/>
</dbReference>
<feature type="compositionally biased region" description="Acidic residues" evidence="1">
    <location>
        <begin position="14"/>
        <end position="23"/>
    </location>
</feature>
<dbReference type="InterPro" id="IPR036869">
    <property type="entry name" value="J_dom_sf"/>
</dbReference>
<feature type="domain" description="J" evidence="2">
    <location>
        <begin position="40"/>
        <end position="116"/>
    </location>
</feature>
<name>A0AB34JAS9_PRYPA</name>